<dbReference type="GO" id="GO:0017057">
    <property type="term" value="F:6-phosphogluconolactonase activity"/>
    <property type="evidence" value="ECO:0007669"/>
    <property type="project" value="TreeGrafter"/>
</dbReference>
<evidence type="ECO:0000313" key="4">
    <source>
        <dbReference type="Proteomes" id="UP000447876"/>
    </source>
</evidence>
<organism evidence="3 4">
    <name type="scientific">Paenibacillus woosongensis</name>
    <dbReference type="NCBI Taxonomy" id="307580"/>
    <lineage>
        <taxon>Bacteria</taxon>
        <taxon>Bacillati</taxon>
        <taxon>Bacillota</taxon>
        <taxon>Bacilli</taxon>
        <taxon>Bacillales</taxon>
        <taxon>Paenibacillaceae</taxon>
        <taxon>Paenibacillus</taxon>
    </lineage>
</organism>
<dbReference type="PANTHER" id="PTHR30344">
    <property type="entry name" value="6-PHOSPHOGLUCONOLACTONASE-RELATED"/>
    <property type="match status" value="1"/>
</dbReference>
<dbReference type="AlphaFoldDB" id="A0A7X2YYE8"/>
<dbReference type="RefSeq" id="WP_330163202.1">
    <property type="nucleotide sequence ID" value="NZ_WNZW01000001.1"/>
</dbReference>
<dbReference type="InterPro" id="IPR050282">
    <property type="entry name" value="Cycloisomerase_2"/>
</dbReference>
<evidence type="ECO:0000256" key="2">
    <source>
        <dbReference type="SAM" id="MobiDB-lite"/>
    </source>
</evidence>
<dbReference type="SUPFAM" id="SSF51004">
    <property type="entry name" value="C-terminal (heme d1) domain of cytochrome cd1-nitrite reductase"/>
    <property type="match status" value="1"/>
</dbReference>
<evidence type="ECO:0000256" key="1">
    <source>
        <dbReference type="ARBA" id="ARBA00005564"/>
    </source>
</evidence>
<feature type="compositionally biased region" description="Basic and acidic residues" evidence="2">
    <location>
        <begin position="137"/>
        <end position="156"/>
    </location>
</feature>
<dbReference type="Pfam" id="PF10282">
    <property type="entry name" value="Lactonase"/>
    <property type="match status" value="1"/>
</dbReference>
<accession>A0A7X2YYE8</accession>
<gene>
    <name evidence="3" type="ORF">GNP95_00345</name>
</gene>
<dbReference type="GO" id="GO:0005829">
    <property type="term" value="C:cytosol"/>
    <property type="evidence" value="ECO:0007669"/>
    <property type="project" value="TreeGrafter"/>
</dbReference>
<reference evidence="3 4" key="1">
    <citation type="submission" date="2019-11" db="EMBL/GenBank/DDBJ databases">
        <title>Draft genome sequences of five Paenibacillus species of dairy origin.</title>
        <authorList>
            <person name="Olajide A.M."/>
            <person name="Chen S."/>
            <person name="Lapointe G."/>
        </authorList>
    </citation>
    <scope>NUCLEOTIDE SEQUENCE [LARGE SCALE GENOMIC DNA]</scope>
    <source>
        <strain evidence="3 4">12CR55</strain>
    </source>
</reference>
<feature type="region of interest" description="Disordered" evidence="2">
    <location>
        <begin position="134"/>
        <end position="159"/>
    </location>
</feature>
<sequence length="360" mass="38808">MSEQQRLLLYIGSYAEAADPGLYVVEMNPATGELTRLGEAAGLKNPTFLKVDAAGRKLYAISETKTSSDERIGEVASFAVDPAAGTLTELNRILTLQPSTSHIELEPQRRYVVVSGYHGGNVGLVRLLSDGLAGEQTDERQHEGKGADPVRQDRPHPHSALFTPDSRYVLVADLGLDKVFVYRLDEQDDKLVLHSEAKTAPGAGPRHLAFHPNGKWLYSINEVNSSLTLFAFDADAGTLEAIDAVPTLPESYAGENTTAEVAISPDGKFLYGSNRGHDSLVVFAIDQGSGKLSLVQHISSEGGHPRHFALTPAGDYLVAANRDSDNLAVFRIDKSTGELEFTGQTANVSKPVCVQPVLFK</sequence>
<comment type="similarity">
    <text evidence="1">Belongs to the cycloisomerase 2 family.</text>
</comment>
<dbReference type="Proteomes" id="UP000447876">
    <property type="component" value="Unassembled WGS sequence"/>
</dbReference>
<dbReference type="InterPro" id="IPR019405">
    <property type="entry name" value="Lactonase_7-beta_prop"/>
</dbReference>
<dbReference type="PANTHER" id="PTHR30344:SF1">
    <property type="entry name" value="6-PHOSPHOGLUCONOLACTONASE"/>
    <property type="match status" value="1"/>
</dbReference>
<dbReference type="EMBL" id="WNZW01000001">
    <property type="protein sequence ID" value="MUG43466.1"/>
    <property type="molecule type" value="Genomic_DNA"/>
</dbReference>
<evidence type="ECO:0000313" key="3">
    <source>
        <dbReference type="EMBL" id="MUG43466.1"/>
    </source>
</evidence>
<name>A0A7X2YYE8_9BACL</name>
<dbReference type="FunFam" id="2.130.10.10:FF:000306">
    <property type="entry name" value="3-carboxymuconate cyclase"/>
    <property type="match status" value="1"/>
</dbReference>
<dbReference type="Gene3D" id="2.130.10.10">
    <property type="entry name" value="YVTN repeat-like/Quinoprotein amine dehydrogenase"/>
    <property type="match status" value="1"/>
</dbReference>
<comment type="caution">
    <text evidence="3">The sequence shown here is derived from an EMBL/GenBank/DDBJ whole genome shotgun (WGS) entry which is preliminary data.</text>
</comment>
<dbReference type="InterPro" id="IPR011048">
    <property type="entry name" value="Haem_d1_sf"/>
</dbReference>
<protein>
    <submittedName>
        <fullName evidence="3">Beta-propeller fold lactonase family protein</fullName>
    </submittedName>
</protein>
<proteinExistence type="inferred from homology"/>
<dbReference type="InterPro" id="IPR015943">
    <property type="entry name" value="WD40/YVTN_repeat-like_dom_sf"/>
</dbReference>